<keyword evidence="2" id="KW-1185">Reference proteome</keyword>
<evidence type="ECO:0000313" key="2">
    <source>
        <dbReference type="Proteomes" id="UP000199087"/>
    </source>
</evidence>
<reference evidence="2" key="1">
    <citation type="submission" date="2015-05" db="EMBL/GenBank/DDBJ databases">
        <authorList>
            <person name="Urmite Genomes"/>
        </authorList>
    </citation>
    <scope>NUCLEOTIDE SEQUENCE [LARGE SCALE GENOMIC DNA]</scope>
    <source>
        <strain evidence="2">LF1</strain>
    </source>
</reference>
<gene>
    <name evidence="1" type="ORF">BN000_00317</name>
</gene>
<proteinExistence type="predicted"/>
<dbReference type="AlphaFoldDB" id="A0A0U1NQY1"/>
<protein>
    <submittedName>
        <fullName evidence="1">Uncharacterized protein</fullName>
    </submittedName>
</protein>
<accession>A0A0U1NQY1</accession>
<dbReference type="Proteomes" id="UP000199087">
    <property type="component" value="Unassembled WGS sequence"/>
</dbReference>
<evidence type="ECO:0000313" key="1">
    <source>
        <dbReference type="EMBL" id="CRK80434.1"/>
    </source>
</evidence>
<name>A0A0U1NQY1_9BACI</name>
<sequence>MVNRIKSGKPRDKTSLFVRKFQFGYKMFWVVILAKSASKYVC</sequence>
<dbReference type="EMBL" id="CVRB01000001">
    <property type="protein sequence ID" value="CRK80434.1"/>
    <property type="molecule type" value="Genomic_DNA"/>
</dbReference>
<organism evidence="1 2">
    <name type="scientific">Neobacillus massiliamazoniensis</name>
    <dbReference type="NCBI Taxonomy" id="1499688"/>
    <lineage>
        <taxon>Bacteria</taxon>
        <taxon>Bacillati</taxon>
        <taxon>Bacillota</taxon>
        <taxon>Bacilli</taxon>
        <taxon>Bacillales</taxon>
        <taxon>Bacillaceae</taxon>
        <taxon>Neobacillus</taxon>
    </lineage>
</organism>